<reference evidence="4" key="2">
    <citation type="journal article" date="2005" name="Nature">
        <title>The map-based sequence of the rice genome.</title>
        <authorList>
            <consortium name="International rice genome sequencing project (IRGSP)"/>
            <person name="Matsumoto T."/>
            <person name="Wu J."/>
            <person name="Kanamori H."/>
            <person name="Katayose Y."/>
            <person name="Fujisawa M."/>
            <person name="Namiki N."/>
            <person name="Mizuno H."/>
            <person name="Yamamoto K."/>
            <person name="Antonio B.A."/>
            <person name="Baba T."/>
            <person name="Sakata K."/>
            <person name="Nagamura Y."/>
            <person name="Aoki H."/>
            <person name="Arikawa K."/>
            <person name="Arita K."/>
            <person name="Bito T."/>
            <person name="Chiden Y."/>
            <person name="Fujitsuka N."/>
            <person name="Fukunaka R."/>
            <person name="Hamada M."/>
            <person name="Harada C."/>
            <person name="Hayashi A."/>
            <person name="Hijishita S."/>
            <person name="Honda M."/>
            <person name="Hosokawa S."/>
            <person name="Ichikawa Y."/>
            <person name="Idonuma A."/>
            <person name="Iijima M."/>
            <person name="Ikeda M."/>
            <person name="Ikeno M."/>
            <person name="Ito K."/>
            <person name="Ito S."/>
            <person name="Ito T."/>
            <person name="Ito Y."/>
            <person name="Ito Y."/>
            <person name="Iwabuchi A."/>
            <person name="Kamiya K."/>
            <person name="Karasawa W."/>
            <person name="Kurita K."/>
            <person name="Katagiri S."/>
            <person name="Kikuta A."/>
            <person name="Kobayashi H."/>
            <person name="Kobayashi N."/>
            <person name="Machita K."/>
            <person name="Maehara T."/>
            <person name="Masukawa M."/>
            <person name="Mizubayashi T."/>
            <person name="Mukai Y."/>
            <person name="Nagasaki H."/>
            <person name="Nagata Y."/>
            <person name="Naito S."/>
            <person name="Nakashima M."/>
            <person name="Nakama Y."/>
            <person name="Nakamichi Y."/>
            <person name="Nakamura M."/>
            <person name="Meguro A."/>
            <person name="Negishi M."/>
            <person name="Ohta I."/>
            <person name="Ohta T."/>
            <person name="Okamoto M."/>
            <person name="Ono N."/>
            <person name="Saji S."/>
            <person name="Sakaguchi M."/>
            <person name="Sakai K."/>
            <person name="Shibata M."/>
            <person name="Shimokawa T."/>
            <person name="Song J."/>
            <person name="Takazaki Y."/>
            <person name="Terasawa K."/>
            <person name="Tsugane M."/>
            <person name="Tsuji K."/>
            <person name="Ueda S."/>
            <person name="Waki K."/>
            <person name="Yamagata H."/>
            <person name="Yamamoto M."/>
            <person name="Yamamoto S."/>
            <person name="Yamane H."/>
            <person name="Yoshiki S."/>
            <person name="Yoshihara R."/>
            <person name="Yukawa K."/>
            <person name="Zhong H."/>
            <person name="Yano M."/>
            <person name="Yuan Q."/>
            <person name="Ouyang S."/>
            <person name="Liu J."/>
            <person name="Jones K.M."/>
            <person name="Gansberger K."/>
            <person name="Moffat K."/>
            <person name="Hill J."/>
            <person name="Bera J."/>
            <person name="Fadrosh D."/>
            <person name="Jin S."/>
            <person name="Johri S."/>
            <person name="Kim M."/>
            <person name="Overton L."/>
            <person name="Reardon M."/>
            <person name="Tsitrin T."/>
            <person name="Vuong H."/>
            <person name="Weaver B."/>
            <person name="Ciecko A."/>
            <person name="Tallon L."/>
            <person name="Jackson J."/>
            <person name="Pai G."/>
            <person name="Aken S.V."/>
            <person name="Utterback T."/>
            <person name="Reidmuller S."/>
            <person name="Feldblyum T."/>
            <person name="Hsiao J."/>
            <person name="Zismann V."/>
            <person name="Iobst S."/>
            <person name="de Vazeille A.R."/>
            <person name="Buell C.R."/>
            <person name="Ying K."/>
            <person name="Li Y."/>
            <person name="Lu T."/>
            <person name="Huang Y."/>
            <person name="Zhao Q."/>
            <person name="Feng Q."/>
            <person name="Zhang L."/>
            <person name="Zhu J."/>
            <person name="Weng Q."/>
            <person name="Mu J."/>
            <person name="Lu Y."/>
            <person name="Fan D."/>
            <person name="Liu Y."/>
            <person name="Guan J."/>
            <person name="Zhang Y."/>
            <person name="Yu S."/>
            <person name="Liu X."/>
            <person name="Zhang Y."/>
            <person name="Hong G."/>
            <person name="Han B."/>
            <person name="Choisne N."/>
            <person name="Demange N."/>
            <person name="Orjeda G."/>
            <person name="Samain S."/>
            <person name="Cattolico L."/>
            <person name="Pelletier E."/>
            <person name="Couloux A."/>
            <person name="Segurens B."/>
            <person name="Wincker P."/>
            <person name="D'Hont A."/>
            <person name="Scarpelli C."/>
            <person name="Weissenbach J."/>
            <person name="Salanoubat M."/>
            <person name="Quetier F."/>
            <person name="Yu Y."/>
            <person name="Kim H.R."/>
            <person name="Rambo T."/>
            <person name="Currie J."/>
            <person name="Collura K."/>
            <person name="Luo M."/>
            <person name="Yang T."/>
            <person name="Ammiraju J.S.S."/>
            <person name="Engler F."/>
            <person name="Soderlund C."/>
            <person name="Wing R.A."/>
            <person name="Palmer L.E."/>
            <person name="de la Bastide M."/>
            <person name="Spiegel L."/>
            <person name="Nascimento L."/>
            <person name="Zutavern T."/>
            <person name="O'Shaughnessy A."/>
            <person name="Dike S."/>
            <person name="Dedhia N."/>
            <person name="Preston R."/>
            <person name="Balija V."/>
            <person name="McCombie W.R."/>
            <person name="Chow T."/>
            <person name="Chen H."/>
            <person name="Chung M."/>
            <person name="Chen C."/>
            <person name="Shaw J."/>
            <person name="Wu H."/>
            <person name="Hsiao K."/>
            <person name="Chao Y."/>
            <person name="Chu M."/>
            <person name="Cheng C."/>
            <person name="Hour A."/>
            <person name="Lee P."/>
            <person name="Lin S."/>
            <person name="Lin Y."/>
            <person name="Liou J."/>
            <person name="Liu S."/>
            <person name="Hsing Y."/>
            <person name="Raghuvanshi S."/>
            <person name="Mohanty A."/>
            <person name="Bharti A.K."/>
            <person name="Gaur A."/>
            <person name="Gupta V."/>
            <person name="Kumar D."/>
            <person name="Ravi V."/>
            <person name="Vij S."/>
            <person name="Kapur A."/>
            <person name="Khurana P."/>
            <person name="Khurana P."/>
            <person name="Khurana J.P."/>
            <person name="Tyagi A.K."/>
            <person name="Gaikwad K."/>
            <person name="Singh A."/>
            <person name="Dalal V."/>
            <person name="Srivastava S."/>
            <person name="Dixit A."/>
            <person name="Pal A.K."/>
            <person name="Ghazi I.A."/>
            <person name="Yadav M."/>
            <person name="Pandit A."/>
            <person name="Bhargava A."/>
            <person name="Sureshbabu K."/>
            <person name="Batra K."/>
            <person name="Sharma T.R."/>
            <person name="Mohapatra T."/>
            <person name="Singh N.K."/>
            <person name="Messing J."/>
            <person name="Nelson A.B."/>
            <person name="Fuks G."/>
            <person name="Kavchok S."/>
            <person name="Keizer G."/>
            <person name="Linton E."/>
            <person name="Llaca V."/>
            <person name="Song R."/>
            <person name="Tanyolac B."/>
            <person name="Young S."/>
            <person name="Ho-Il K."/>
            <person name="Hahn J.H."/>
            <person name="Sangsakoo G."/>
            <person name="Vanavichit A."/>
            <person name="de Mattos Luiz.A.T."/>
            <person name="Zimmer P.D."/>
            <person name="Malone G."/>
            <person name="Dellagostin O."/>
            <person name="de Oliveira A.C."/>
            <person name="Bevan M."/>
            <person name="Bancroft I."/>
            <person name="Minx P."/>
            <person name="Cordum H."/>
            <person name="Wilson R."/>
            <person name="Cheng Z."/>
            <person name="Jin W."/>
            <person name="Jiang J."/>
            <person name="Leong S.A."/>
            <person name="Iwama H."/>
            <person name="Gojobori T."/>
            <person name="Itoh T."/>
            <person name="Niimura Y."/>
            <person name="Fujii Y."/>
            <person name="Habara T."/>
            <person name="Sakai H."/>
            <person name="Sato Y."/>
            <person name="Wilson G."/>
            <person name="Kumar K."/>
            <person name="McCouch S."/>
            <person name="Juretic N."/>
            <person name="Hoen D."/>
            <person name="Wright S."/>
            <person name="Bruskiewich R."/>
            <person name="Bureau T."/>
            <person name="Miyao A."/>
            <person name="Hirochika H."/>
            <person name="Nishikawa T."/>
            <person name="Kadowaki K."/>
            <person name="Sugiura M."/>
            <person name="Burr B."/>
            <person name="Sasaki T."/>
        </authorList>
    </citation>
    <scope>NUCLEOTIDE SEQUENCE [LARGE SCALE GENOMIC DNA]</scope>
    <source>
        <strain evidence="4">cv. Nipponbare</strain>
    </source>
</reference>
<reference evidence="3" key="1">
    <citation type="journal article" date="2002" name="Nature">
        <title>The genome sequence and structure of rice chromosome 1.</title>
        <authorList>
            <person name="Sasaki T."/>
            <person name="Matsumoto T."/>
            <person name="Yamamoto K."/>
            <person name="Sakata K."/>
            <person name="Baba T."/>
            <person name="Katayose Y."/>
            <person name="Wu J."/>
            <person name="Niimura Y."/>
            <person name="Cheng Z."/>
            <person name="Nagamura Y."/>
            <person name="Antonio B.A."/>
            <person name="Kanamori H."/>
            <person name="Hosokawa S."/>
            <person name="Masukawa M."/>
            <person name="Arikawa K."/>
            <person name="Chiden Y."/>
            <person name="Hayashi M."/>
            <person name="Okamoto M."/>
            <person name="Ando T."/>
            <person name="Aoki H."/>
            <person name="Arita K."/>
            <person name="Hamada M."/>
            <person name="Harada C."/>
            <person name="Hijishita S."/>
            <person name="Honda M."/>
            <person name="Ichikawa Y."/>
            <person name="Idonuma A."/>
            <person name="Iijima M."/>
            <person name="Ikeda M."/>
            <person name="Ikeno M."/>
            <person name="Itoh S."/>
            <person name="Itoh T."/>
            <person name="Itoh Y."/>
            <person name="Itoh Y."/>
            <person name="Iwabuchi A."/>
            <person name="Kamiya K."/>
            <person name="Karasawa W."/>
            <person name="Katagiri S."/>
            <person name="Kikuta A."/>
            <person name="Kobayashi N."/>
            <person name="Kono I."/>
            <person name="Machita K."/>
            <person name="Maehara T."/>
            <person name="Mizuno H."/>
            <person name="Mizubayashi T."/>
            <person name="Mukai Y."/>
            <person name="Nagasaki H."/>
            <person name="Nakashima M."/>
            <person name="Nakama Y."/>
            <person name="Nakamichi Y."/>
            <person name="Nakamura M."/>
            <person name="Namiki N."/>
            <person name="Negishi M."/>
            <person name="Ohta I."/>
            <person name="Ono N."/>
            <person name="Saji S."/>
            <person name="Sakai K."/>
            <person name="Shibata M."/>
            <person name="Shimokawa T."/>
            <person name="Shomura A."/>
            <person name="Song J."/>
            <person name="Takazaki Y."/>
            <person name="Terasawa K."/>
            <person name="Tsuji K."/>
            <person name="Waki K."/>
            <person name="Yamagata H."/>
            <person name="Yamane H."/>
            <person name="Yoshiki S."/>
            <person name="Yoshihara R."/>
            <person name="Yukawa K."/>
            <person name="Zhong H."/>
            <person name="Iwama H."/>
            <person name="Endo T."/>
            <person name="Ito H."/>
            <person name="Hahn J.H."/>
            <person name="Kim H.I."/>
            <person name="Eun M.Y."/>
            <person name="Yano M."/>
            <person name="Jiang J."/>
            <person name="Gojobori T."/>
        </authorList>
    </citation>
    <scope>NUCLEOTIDE SEQUENCE</scope>
</reference>
<evidence type="ECO:0000256" key="1">
    <source>
        <dbReference type="SAM" id="MobiDB-lite"/>
    </source>
</evidence>
<protein>
    <submittedName>
        <fullName evidence="3">Uncharacterized protein</fullName>
    </submittedName>
</protein>
<feature type="region of interest" description="Disordered" evidence="1">
    <location>
        <begin position="93"/>
        <end position="125"/>
    </location>
</feature>
<feature type="compositionally biased region" description="Low complexity" evidence="1">
    <location>
        <begin position="13"/>
        <end position="25"/>
    </location>
</feature>
<organism evidence="3">
    <name type="scientific">Oryza sativa subsp. japonica</name>
    <name type="common">Rice</name>
    <dbReference type="NCBI Taxonomy" id="39947"/>
    <lineage>
        <taxon>Eukaryota</taxon>
        <taxon>Viridiplantae</taxon>
        <taxon>Streptophyta</taxon>
        <taxon>Embryophyta</taxon>
        <taxon>Tracheophyta</taxon>
        <taxon>Spermatophyta</taxon>
        <taxon>Magnoliopsida</taxon>
        <taxon>Liliopsida</taxon>
        <taxon>Poales</taxon>
        <taxon>Poaceae</taxon>
        <taxon>BOP clade</taxon>
        <taxon>Oryzoideae</taxon>
        <taxon>Oryzeae</taxon>
        <taxon>Oryzinae</taxon>
        <taxon>Oryza</taxon>
        <taxon>Oryza sativa</taxon>
    </lineage>
</organism>
<dbReference type="EMBL" id="AP003345">
    <property type="protein sequence ID" value="BAD53249.1"/>
    <property type="molecule type" value="Genomic_DNA"/>
</dbReference>
<evidence type="ECO:0000313" key="2">
    <source>
        <dbReference type="EMBL" id="BAD53249.1"/>
    </source>
</evidence>
<evidence type="ECO:0000313" key="3">
    <source>
        <dbReference type="EMBL" id="BAD53373.1"/>
    </source>
</evidence>
<name>Q5ZAM1_ORYSJ</name>
<evidence type="ECO:0000313" key="4">
    <source>
        <dbReference type="Proteomes" id="UP000000763"/>
    </source>
</evidence>
<accession>Q5ZAM1</accession>
<feature type="compositionally biased region" description="Low complexity" evidence="1">
    <location>
        <begin position="103"/>
        <end position="112"/>
    </location>
</feature>
<proteinExistence type="predicted"/>
<dbReference type="Proteomes" id="UP000000763">
    <property type="component" value="Chromosome 1"/>
</dbReference>
<reference evidence="4" key="3">
    <citation type="journal article" date="2008" name="Nucleic Acids Res.">
        <title>The rice annotation project database (RAP-DB): 2008 update.</title>
        <authorList>
            <consortium name="The rice annotation project (RAP)"/>
        </authorList>
    </citation>
    <scope>GENOME REANNOTATION</scope>
    <source>
        <strain evidence="4">cv. Nipponbare</strain>
    </source>
</reference>
<dbReference type="Proteomes" id="UP000817658">
    <property type="component" value="Chromosome 1"/>
</dbReference>
<dbReference type="AlphaFoldDB" id="Q5ZAM1"/>
<sequence length="171" mass="17646">MGTAGGCERAPRGRGSPAAAPARGGFACHGKRGGSSSPGWVVESPPLPSPPTSWLLLSPSVQREETETSLPLSKSTELNLGIAIAASDSTSRIGKTTRRLRKSGSSAAVSAMGGRGSGRRGDERIYRPTISSPRASWPADELLLPGRQGCRQCRCRAAAAITAVLALPPLC</sequence>
<dbReference type="EMBL" id="AP003406">
    <property type="protein sequence ID" value="BAD53373.1"/>
    <property type="molecule type" value="Genomic_DNA"/>
</dbReference>
<feature type="region of interest" description="Disordered" evidence="1">
    <location>
        <begin position="1"/>
        <end position="49"/>
    </location>
</feature>
<gene>
    <name evidence="3" type="ORF">B1070A12.36</name>
    <name evidence="2" type="ORF">P0415A04.3</name>
</gene>